<protein>
    <submittedName>
        <fullName evidence="16">Formate dehydrogenase subunit gamma</fullName>
    </submittedName>
</protein>
<evidence type="ECO:0000256" key="2">
    <source>
        <dbReference type="ARBA" id="ARBA00004651"/>
    </source>
</evidence>
<keyword evidence="6" id="KW-0349">Heme</keyword>
<evidence type="ECO:0000256" key="11">
    <source>
        <dbReference type="ARBA" id="ARBA00023004"/>
    </source>
</evidence>
<evidence type="ECO:0000256" key="7">
    <source>
        <dbReference type="ARBA" id="ARBA00022692"/>
    </source>
</evidence>
<dbReference type="GO" id="GO:0005886">
    <property type="term" value="C:plasma membrane"/>
    <property type="evidence" value="ECO:0007669"/>
    <property type="project" value="UniProtKB-SubCell"/>
</dbReference>
<evidence type="ECO:0000256" key="4">
    <source>
        <dbReference type="ARBA" id="ARBA00022448"/>
    </source>
</evidence>
<feature type="transmembrane region" description="Helical" evidence="14">
    <location>
        <begin position="168"/>
        <end position="190"/>
    </location>
</feature>
<keyword evidence="17" id="KW-1185">Reference proteome</keyword>
<dbReference type="SUPFAM" id="SSF81342">
    <property type="entry name" value="Transmembrane di-heme cytochromes"/>
    <property type="match status" value="1"/>
</dbReference>
<dbReference type="Proteomes" id="UP000672602">
    <property type="component" value="Unassembled WGS sequence"/>
</dbReference>
<keyword evidence="11" id="KW-0408">Iron</keyword>
<keyword evidence="4" id="KW-0813">Transport</keyword>
<keyword evidence="12 14" id="KW-0472">Membrane</keyword>
<evidence type="ECO:0000256" key="12">
    <source>
        <dbReference type="ARBA" id="ARBA00023136"/>
    </source>
</evidence>
<evidence type="ECO:0000256" key="8">
    <source>
        <dbReference type="ARBA" id="ARBA00022723"/>
    </source>
</evidence>
<feature type="transmembrane region" description="Helical" evidence="14">
    <location>
        <begin position="283"/>
        <end position="302"/>
    </location>
</feature>
<comment type="cofactor">
    <cofactor evidence="1">
        <name>heme</name>
        <dbReference type="ChEBI" id="CHEBI:30413"/>
    </cofactor>
</comment>
<feature type="compositionally biased region" description="Low complexity" evidence="13">
    <location>
        <begin position="1"/>
        <end position="24"/>
    </location>
</feature>
<dbReference type="GO" id="GO:0046872">
    <property type="term" value="F:metal ion binding"/>
    <property type="evidence" value="ECO:0007669"/>
    <property type="project" value="UniProtKB-KW"/>
</dbReference>
<dbReference type="GO" id="GO:0009061">
    <property type="term" value="P:anaerobic respiration"/>
    <property type="evidence" value="ECO:0007669"/>
    <property type="project" value="TreeGrafter"/>
</dbReference>
<evidence type="ECO:0000256" key="14">
    <source>
        <dbReference type="SAM" id="Phobius"/>
    </source>
</evidence>
<keyword evidence="9" id="KW-0249">Electron transport</keyword>
<keyword evidence="7 14" id="KW-0812">Transmembrane</keyword>
<evidence type="ECO:0000313" key="17">
    <source>
        <dbReference type="Proteomes" id="UP000672602"/>
    </source>
</evidence>
<dbReference type="GO" id="GO:0009055">
    <property type="term" value="F:electron transfer activity"/>
    <property type="evidence" value="ECO:0007669"/>
    <property type="project" value="InterPro"/>
</dbReference>
<dbReference type="InterPro" id="IPR016174">
    <property type="entry name" value="Di-haem_cyt_TM"/>
</dbReference>
<proteinExistence type="inferred from homology"/>
<evidence type="ECO:0000256" key="3">
    <source>
        <dbReference type="ARBA" id="ARBA00010747"/>
    </source>
</evidence>
<dbReference type="AlphaFoldDB" id="A0A8J7SKA5"/>
<dbReference type="GO" id="GO:0008863">
    <property type="term" value="F:formate dehydrogenase (NAD+) activity"/>
    <property type="evidence" value="ECO:0007669"/>
    <property type="project" value="InterPro"/>
</dbReference>
<keyword evidence="8" id="KW-0479">Metal-binding</keyword>
<dbReference type="InterPro" id="IPR006471">
    <property type="entry name" value="Formate_DH_gsu"/>
</dbReference>
<dbReference type="InterPro" id="IPR051817">
    <property type="entry name" value="FDH_cytochrome_b556_subunit"/>
</dbReference>
<dbReference type="GO" id="GO:0015944">
    <property type="term" value="P:formate oxidation"/>
    <property type="evidence" value="ECO:0007669"/>
    <property type="project" value="TreeGrafter"/>
</dbReference>
<evidence type="ECO:0000259" key="15">
    <source>
        <dbReference type="Pfam" id="PF01292"/>
    </source>
</evidence>
<reference evidence="16" key="1">
    <citation type="submission" date="2021-04" db="EMBL/GenBank/DDBJ databases">
        <authorList>
            <person name="Zhang D.-C."/>
        </authorList>
    </citation>
    <scope>NUCLEOTIDE SEQUENCE</scope>
    <source>
        <strain evidence="16">CGMCC 1.15697</strain>
    </source>
</reference>
<evidence type="ECO:0000256" key="6">
    <source>
        <dbReference type="ARBA" id="ARBA00022617"/>
    </source>
</evidence>
<evidence type="ECO:0000256" key="9">
    <source>
        <dbReference type="ARBA" id="ARBA00022982"/>
    </source>
</evidence>
<evidence type="ECO:0000256" key="1">
    <source>
        <dbReference type="ARBA" id="ARBA00001971"/>
    </source>
</evidence>
<dbReference type="Gene3D" id="1.20.950.20">
    <property type="entry name" value="Transmembrane di-heme cytochromes, Chain C"/>
    <property type="match status" value="1"/>
</dbReference>
<feature type="transmembrane region" description="Helical" evidence="14">
    <location>
        <begin position="82"/>
        <end position="100"/>
    </location>
</feature>
<evidence type="ECO:0000313" key="16">
    <source>
        <dbReference type="EMBL" id="MBP5858338.1"/>
    </source>
</evidence>
<dbReference type="Pfam" id="PF01292">
    <property type="entry name" value="Ni_hydr_CYTB"/>
    <property type="match status" value="1"/>
</dbReference>
<dbReference type="InterPro" id="IPR011577">
    <property type="entry name" value="Cyt_b561_bac/Ni-Hgenase"/>
</dbReference>
<dbReference type="NCBIfam" id="TIGR01583">
    <property type="entry name" value="formate-DH-gamm"/>
    <property type="match status" value="1"/>
</dbReference>
<evidence type="ECO:0000256" key="13">
    <source>
        <dbReference type="SAM" id="MobiDB-lite"/>
    </source>
</evidence>
<name>A0A8J7SKA5_9PROT</name>
<dbReference type="GO" id="GO:0022904">
    <property type="term" value="P:respiratory electron transport chain"/>
    <property type="evidence" value="ECO:0007669"/>
    <property type="project" value="InterPro"/>
</dbReference>
<evidence type="ECO:0000256" key="10">
    <source>
        <dbReference type="ARBA" id="ARBA00022989"/>
    </source>
</evidence>
<sequence>MVGPAVAQEAAAQAQPQPGPEEAVGGTVPGAALGTTSDADFWRQIRRGVSGVSQQTHQAGGRLIQSSGDNWRAVRNGPVSRYGVWLLIGAVALLAVFFALRGRIRIEHGPAGTTIERFAPIERVAHWLTAGSFVILAITGLNLLYGRYVLPPVIGKEAFAAITLAGKWAHNWVAFAFMVGLVMIFVLWVVHNIPSRVDLKWFAQGGGLFSKGVHPPARKFNGGQKIVFWATILGGASLSLSGWALLDPFTTTMFADTFAALNLVGFSLPTDLSPMDEQQLAQIWHTVVALVMIGIILAHIYIGSIGMEGAFAAMGSGQVDLNWAREHHSLWVDEVLEKERDRQHGHAQPAE</sequence>
<accession>A0A8J7SKA5</accession>
<feature type="region of interest" description="Disordered" evidence="13">
    <location>
        <begin position="1"/>
        <end position="30"/>
    </location>
</feature>
<dbReference type="PANTHER" id="PTHR30074:SF6">
    <property type="entry name" value="FORMATE DEHYDROGENASE GAMMA SUBUNIT"/>
    <property type="match status" value="1"/>
</dbReference>
<dbReference type="GO" id="GO:0036397">
    <property type="term" value="F:formate dehydrogenase (quinone) activity"/>
    <property type="evidence" value="ECO:0007669"/>
    <property type="project" value="TreeGrafter"/>
</dbReference>
<evidence type="ECO:0000256" key="5">
    <source>
        <dbReference type="ARBA" id="ARBA00022475"/>
    </source>
</evidence>
<gene>
    <name evidence="16" type="ORF">KAJ83_15055</name>
</gene>
<organism evidence="16 17">
    <name type="scientific">Marivibrio halodurans</name>
    <dbReference type="NCBI Taxonomy" id="2039722"/>
    <lineage>
        <taxon>Bacteria</taxon>
        <taxon>Pseudomonadati</taxon>
        <taxon>Pseudomonadota</taxon>
        <taxon>Alphaproteobacteria</taxon>
        <taxon>Rhodospirillales</taxon>
        <taxon>Rhodospirillaceae</taxon>
        <taxon>Marivibrio</taxon>
    </lineage>
</organism>
<comment type="caution">
    <text evidence="16">The sequence shown here is derived from an EMBL/GenBank/DDBJ whole genome shotgun (WGS) entry which is preliminary data.</text>
</comment>
<dbReference type="PANTHER" id="PTHR30074">
    <property type="entry name" value="FORMATE DEHYDROGENASE, NITRATE-INDUCIBLE, CYTOCHROME B556 FDN SUBUNIT"/>
    <property type="match status" value="1"/>
</dbReference>
<feature type="transmembrane region" description="Helical" evidence="14">
    <location>
        <begin position="226"/>
        <end position="246"/>
    </location>
</feature>
<feature type="domain" description="Cytochrome b561 bacterial/Ni-hydrogenase" evidence="15">
    <location>
        <begin position="117"/>
        <end position="315"/>
    </location>
</feature>
<dbReference type="GO" id="GO:0009326">
    <property type="term" value="C:formate dehydrogenase complex"/>
    <property type="evidence" value="ECO:0007669"/>
    <property type="project" value="InterPro"/>
</dbReference>
<keyword evidence="5" id="KW-1003">Cell membrane</keyword>
<comment type="subcellular location">
    <subcellularLocation>
        <location evidence="2">Cell membrane</location>
        <topology evidence="2">Multi-pass membrane protein</topology>
    </subcellularLocation>
</comment>
<keyword evidence="10 14" id="KW-1133">Transmembrane helix</keyword>
<feature type="transmembrane region" description="Helical" evidence="14">
    <location>
        <begin position="127"/>
        <end position="148"/>
    </location>
</feature>
<comment type="similarity">
    <text evidence="3">Belongs to the formate dehydrogenase gamma subunit family.</text>
</comment>
<dbReference type="EMBL" id="JAGMWN010000007">
    <property type="protein sequence ID" value="MBP5858338.1"/>
    <property type="molecule type" value="Genomic_DNA"/>
</dbReference>